<dbReference type="PROSITE" id="PS51257">
    <property type="entry name" value="PROKAR_LIPOPROTEIN"/>
    <property type="match status" value="1"/>
</dbReference>
<evidence type="ECO:0000313" key="1">
    <source>
        <dbReference type="EMBL" id="EKX88859.1"/>
    </source>
</evidence>
<sequence>MESGGRMLNRRQFMIAATTAAAATVLGGCAAKKVVPEERSMNFGFEDLVTATPRWADYGPNLQKAHVNAISLAVGRTDWLAFEWSAVPEISANMVQESGTDYVAEALDKLGKFLPKDYQLTLTIDALLPNWISQQANLAGTTPSGKKSSEFASVTALTEGAVAERLVNLVGELCTRYTPHRIALTELMFDNATFGEDDLKSYCTTTGAKDWPRRNDGSINESHASIGQWRSKALASLLSKVKAEARRHDDTQLDVDVRAPWDDAEGDRTESGHNYKMLLESVDRIVVWNYFGLENKPPTYGGEVTKELKKSFSDNFTMSSGLWAPDNQTVSPRDLETSLQAVAKAGANSVSVTPASMMTPDHWHVLGKIWAED</sequence>
<dbReference type="PROSITE" id="PS51318">
    <property type="entry name" value="TAT"/>
    <property type="match status" value="1"/>
</dbReference>
<dbReference type="InterPro" id="IPR006311">
    <property type="entry name" value="TAT_signal"/>
</dbReference>
<accession>L1MD13</accession>
<keyword evidence="2" id="KW-1185">Reference proteome</keyword>
<dbReference type="PATRIC" id="fig|1035195.3.peg.1865"/>
<name>L1MD13_9CORY</name>
<dbReference type="eggNOG" id="COG1649">
    <property type="taxonomic scope" value="Bacteria"/>
</dbReference>
<reference evidence="1 2" key="1">
    <citation type="submission" date="2012-05" db="EMBL/GenBank/DDBJ databases">
        <authorList>
            <person name="Weinstock G."/>
            <person name="Sodergren E."/>
            <person name="Lobos E.A."/>
            <person name="Fulton L."/>
            <person name="Fulton R."/>
            <person name="Courtney L."/>
            <person name="Fronick C."/>
            <person name="O'Laughlin M."/>
            <person name="Godfrey J."/>
            <person name="Wilson R.M."/>
            <person name="Miner T."/>
            <person name="Farmer C."/>
            <person name="Delehaunty K."/>
            <person name="Cordes M."/>
            <person name="Minx P."/>
            <person name="Tomlinson C."/>
            <person name="Chen J."/>
            <person name="Wollam A."/>
            <person name="Pepin K.H."/>
            <person name="Bhonagiri V."/>
            <person name="Zhang X."/>
            <person name="Suruliraj S."/>
            <person name="Warren W."/>
            <person name="Mitreva M."/>
            <person name="Mardis E.R."/>
            <person name="Wilson R.K."/>
        </authorList>
    </citation>
    <scope>NUCLEOTIDE SEQUENCE [LARGE SCALE GENOMIC DNA]</scope>
    <source>
        <strain evidence="1 2">F0235</strain>
    </source>
</reference>
<organism evidence="1 2">
    <name type="scientific">Corynebacterium durum F0235</name>
    <dbReference type="NCBI Taxonomy" id="1035195"/>
    <lineage>
        <taxon>Bacteria</taxon>
        <taxon>Bacillati</taxon>
        <taxon>Actinomycetota</taxon>
        <taxon>Actinomycetes</taxon>
        <taxon>Mycobacteriales</taxon>
        <taxon>Corynebacteriaceae</taxon>
        <taxon>Corynebacterium</taxon>
    </lineage>
</organism>
<proteinExistence type="predicted"/>
<protein>
    <submittedName>
        <fullName evidence="1">Tat pathway signal sequence domain protein</fullName>
    </submittedName>
</protein>
<dbReference type="Proteomes" id="UP000010445">
    <property type="component" value="Unassembled WGS sequence"/>
</dbReference>
<comment type="caution">
    <text evidence="1">The sequence shown here is derived from an EMBL/GenBank/DDBJ whole genome shotgun (WGS) entry which is preliminary data.</text>
</comment>
<dbReference type="EMBL" id="AMEM01000034">
    <property type="protein sequence ID" value="EKX88859.1"/>
    <property type="molecule type" value="Genomic_DNA"/>
</dbReference>
<dbReference type="Gene3D" id="3.20.20.80">
    <property type="entry name" value="Glycosidases"/>
    <property type="match status" value="1"/>
</dbReference>
<dbReference type="AlphaFoldDB" id="L1MD13"/>
<evidence type="ECO:0000313" key="2">
    <source>
        <dbReference type="Proteomes" id="UP000010445"/>
    </source>
</evidence>
<gene>
    <name evidence="1" type="ORF">HMPREF9997_02085</name>
</gene>
<dbReference type="HOGENOM" id="CLU_749485_0_0_11"/>